<evidence type="ECO:0000313" key="2">
    <source>
        <dbReference type="Proteomes" id="UP000037904"/>
    </source>
</evidence>
<accession>A0A0M9ELQ4</accession>
<name>A0A0M9ELQ4_FUSLA</name>
<gene>
    <name evidence="1" type="ORF">FLAG1_11656</name>
</gene>
<organism evidence="1 2">
    <name type="scientific">Fusarium langsethiae</name>
    <dbReference type="NCBI Taxonomy" id="179993"/>
    <lineage>
        <taxon>Eukaryota</taxon>
        <taxon>Fungi</taxon>
        <taxon>Dikarya</taxon>
        <taxon>Ascomycota</taxon>
        <taxon>Pezizomycotina</taxon>
        <taxon>Sordariomycetes</taxon>
        <taxon>Hypocreomycetidae</taxon>
        <taxon>Hypocreales</taxon>
        <taxon>Nectriaceae</taxon>
        <taxon>Fusarium</taxon>
    </lineage>
</organism>
<evidence type="ECO:0000313" key="1">
    <source>
        <dbReference type="EMBL" id="KPA35629.1"/>
    </source>
</evidence>
<protein>
    <submittedName>
        <fullName evidence="1">Uncharacterized protein</fullName>
    </submittedName>
</protein>
<dbReference type="EMBL" id="JXCE01000984">
    <property type="protein sequence ID" value="KPA35629.1"/>
    <property type="molecule type" value="Genomic_DNA"/>
</dbReference>
<dbReference type="AlphaFoldDB" id="A0A0M9ELQ4"/>
<keyword evidence="2" id="KW-1185">Reference proteome</keyword>
<dbReference type="Proteomes" id="UP000037904">
    <property type="component" value="Unassembled WGS sequence"/>
</dbReference>
<comment type="caution">
    <text evidence="1">The sequence shown here is derived from an EMBL/GenBank/DDBJ whole genome shotgun (WGS) entry which is preliminary data.</text>
</comment>
<reference evidence="1 2" key="1">
    <citation type="submission" date="2015-04" db="EMBL/GenBank/DDBJ databases">
        <title>The draft genome sequence of Fusarium langsethiae, a T-2/HT-2 mycotoxin producer.</title>
        <authorList>
            <person name="Lysoe E."/>
            <person name="Divon H.H."/>
            <person name="Terzi V."/>
            <person name="Orru L."/>
            <person name="Lamontanara A."/>
            <person name="Kolseth A.-K."/>
            <person name="Frandsen R.J."/>
            <person name="Nielsen K."/>
            <person name="Thrane U."/>
        </authorList>
    </citation>
    <scope>NUCLEOTIDE SEQUENCE [LARGE SCALE GENOMIC DNA]</scope>
    <source>
        <strain evidence="1 2">Fl201059</strain>
    </source>
</reference>
<proteinExistence type="predicted"/>
<sequence>MLSSIESIQLISYEGSASNSLPRRNLAFPEESSIGGDISELKDYDDDDGSEEAGLVAIGPALLPLPDLWANVPLLVAEEKSDRNVPELAAPGGVLLPDAADRVARTLDEDEREEEAIPPPLRSLGFDRIFDMPLAFWRSGTITTMVMRILYV</sequence>